<feature type="region of interest" description="Disordered" evidence="1">
    <location>
        <begin position="69"/>
        <end position="91"/>
    </location>
</feature>
<sequence length="91" mass="10164">MTETYTATLDRIVDGQIAVLLLEEDDETVDQLDVDVATLPPAAQHEGAVLEIAVEASELCEAEYLPEVTQSRKETAQERFDRLSTRLSDRE</sequence>
<dbReference type="AlphaFoldDB" id="L9VXF7"/>
<evidence type="ECO:0008006" key="4">
    <source>
        <dbReference type="Google" id="ProtNLM"/>
    </source>
</evidence>
<dbReference type="eggNOG" id="arCOG06330">
    <property type="taxonomic scope" value="Archaea"/>
</dbReference>
<dbReference type="InterPro" id="IPR021377">
    <property type="entry name" value="DUF3006"/>
</dbReference>
<gene>
    <name evidence="2" type="ORF">C495_16865</name>
</gene>
<dbReference type="RefSeq" id="WP_008165037.1">
    <property type="nucleotide sequence ID" value="NZ_AOHX01000058.1"/>
</dbReference>
<name>L9VXF7_9EURY</name>
<dbReference type="Pfam" id="PF11213">
    <property type="entry name" value="DUF3006"/>
    <property type="match status" value="1"/>
</dbReference>
<proteinExistence type="predicted"/>
<dbReference type="Proteomes" id="UP000011661">
    <property type="component" value="Unassembled WGS sequence"/>
</dbReference>
<organism evidence="2 3">
    <name type="scientific">Natronorubrum sulfidifaciens JCM 14089</name>
    <dbReference type="NCBI Taxonomy" id="1230460"/>
    <lineage>
        <taxon>Archaea</taxon>
        <taxon>Methanobacteriati</taxon>
        <taxon>Methanobacteriota</taxon>
        <taxon>Stenosarchaea group</taxon>
        <taxon>Halobacteria</taxon>
        <taxon>Halobacteriales</taxon>
        <taxon>Natrialbaceae</taxon>
        <taxon>Natronorubrum</taxon>
    </lineage>
</organism>
<evidence type="ECO:0000256" key="1">
    <source>
        <dbReference type="SAM" id="MobiDB-lite"/>
    </source>
</evidence>
<dbReference type="PATRIC" id="fig|1230460.4.peg.3415"/>
<dbReference type="OrthoDB" id="299121at2157"/>
<comment type="caution">
    <text evidence="2">The sequence shown here is derived from an EMBL/GenBank/DDBJ whole genome shotgun (WGS) entry which is preliminary data.</text>
</comment>
<reference evidence="2 3" key="1">
    <citation type="journal article" date="2014" name="PLoS Genet.">
        <title>Phylogenetically driven sequencing of extremely halophilic archaea reveals strategies for static and dynamic osmo-response.</title>
        <authorList>
            <person name="Becker E.A."/>
            <person name="Seitzer P.M."/>
            <person name="Tritt A."/>
            <person name="Larsen D."/>
            <person name="Krusor M."/>
            <person name="Yao A.I."/>
            <person name="Wu D."/>
            <person name="Madern D."/>
            <person name="Eisen J.A."/>
            <person name="Darling A.E."/>
            <person name="Facciotti M.T."/>
        </authorList>
    </citation>
    <scope>NUCLEOTIDE SEQUENCE [LARGE SCALE GENOMIC DNA]</scope>
    <source>
        <strain evidence="2 3">JCM 14089</strain>
    </source>
</reference>
<accession>L9VXF7</accession>
<evidence type="ECO:0000313" key="2">
    <source>
        <dbReference type="EMBL" id="ELY40928.1"/>
    </source>
</evidence>
<feature type="compositionally biased region" description="Basic and acidic residues" evidence="1">
    <location>
        <begin position="70"/>
        <end position="91"/>
    </location>
</feature>
<protein>
    <recommendedName>
        <fullName evidence="4">DUF3006 domain-containing protein</fullName>
    </recommendedName>
</protein>
<dbReference type="EMBL" id="AOHX01000058">
    <property type="protein sequence ID" value="ELY40928.1"/>
    <property type="molecule type" value="Genomic_DNA"/>
</dbReference>
<evidence type="ECO:0000313" key="3">
    <source>
        <dbReference type="Proteomes" id="UP000011661"/>
    </source>
</evidence>
<keyword evidence="3" id="KW-1185">Reference proteome</keyword>